<keyword evidence="14" id="KW-0966">Cell projection</keyword>
<gene>
    <name evidence="14" type="ORF">MNBD_GAMMA17-1525</name>
</gene>
<evidence type="ECO:0000256" key="8">
    <source>
        <dbReference type="ARBA" id="ARBA00022927"/>
    </source>
</evidence>
<keyword evidence="5" id="KW-1003">Cell membrane</keyword>
<dbReference type="EMBL" id="UOFQ01000055">
    <property type="protein sequence ID" value="VAW86972.1"/>
    <property type="molecule type" value="Genomic_DNA"/>
</dbReference>
<feature type="transmembrane region" description="Helical" evidence="13">
    <location>
        <begin position="147"/>
        <end position="166"/>
    </location>
</feature>
<dbReference type="PRINTS" id="PR00950">
    <property type="entry name" value="TYPE3IMSPROT"/>
</dbReference>
<keyword evidence="4" id="KW-0813">Transport</keyword>
<dbReference type="InterPro" id="IPR006135">
    <property type="entry name" value="T3SS_substrate_exporter"/>
</dbReference>
<evidence type="ECO:0000256" key="4">
    <source>
        <dbReference type="ARBA" id="ARBA00022448"/>
    </source>
</evidence>
<evidence type="ECO:0000256" key="7">
    <source>
        <dbReference type="ARBA" id="ARBA00022795"/>
    </source>
</evidence>
<dbReference type="NCBIfam" id="TIGR00328">
    <property type="entry name" value="flhB"/>
    <property type="match status" value="1"/>
</dbReference>
<feature type="transmembrane region" description="Helical" evidence="13">
    <location>
        <begin position="190"/>
        <end position="212"/>
    </location>
</feature>
<sequence>MAENNSGAEKTEEATPKKLQESRDKGQVARSRELTTMSLLLASGAGFLMLGEQLVIDIMGLMREAFTASRMDLMDTNNLTLLLEASIIDALIALVPFFVVVMLVAFFAPLALSGWSFSVQAMSFKWSKIDPIKGVGRIFSMKGLMELIKALAKFVLVMTIAVLILWHQSDIYMSLGVKSVEPAIAQAGNLLMWAFILLSCATILVAVIDVPFQLWDHAKQLKMTLQEVKDEYKQTEGNPEMKRKVRETQLAMAEKRMMDEVPKADVIITNPMHYAVALKYDQSSSGAPLVVAKGQDLVAAKIRSLAYSNNIPLVEAPPLSRALFYSTELNGEVPAGLYLAVAQVLAFVYQLRQKQSHFDETLVMDDLPIPDDLKRDE</sequence>
<evidence type="ECO:0000256" key="13">
    <source>
        <dbReference type="SAM" id="Phobius"/>
    </source>
</evidence>
<evidence type="ECO:0000256" key="5">
    <source>
        <dbReference type="ARBA" id="ARBA00022475"/>
    </source>
</evidence>
<comment type="similarity">
    <text evidence="2">Belongs to the type III secretion exporter family.</text>
</comment>
<evidence type="ECO:0000256" key="10">
    <source>
        <dbReference type="ARBA" id="ARBA00023136"/>
    </source>
</evidence>
<reference evidence="14" key="1">
    <citation type="submission" date="2018-06" db="EMBL/GenBank/DDBJ databases">
        <authorList>
            <person name="Zhirakovskaya E."/>
        </authorList>
    </citation>
    <scope>NUCLEOTIDE SEQUENCE</scope>
</reference>
<dbReference type="InterPro" id="IPR029025">
    <property type="entry name" value="T3SS_substrate_exporter_C"/>
</dbReference>
<feature type="region of interest" description="Disordered" evidence="12">
    <location>
        <begin position="1"/>
        <end position="29"/>
    </location>
</feature>
<dbReference type="Gene3D" id="3.40.1690.10">
    <property type="entry name" value="secretion proteins EscU"/>
    <property type="match status" value="1"/>
</dbReference>
<organism evidence="14">
    <name type="scientific">hydrothermal vent metagenome</name>
    <dbReference type="NCBI Taxonomy" id="652676"/>
    <lineage>
        <taxon>unclassified sequences</taxon>
        <taxon>metagenomes</taxon>
        <taxon>ecological metagenomes</taxon>
    </lineage>
</organism>
<dbReference type="GO" id="GO:0044780">
    <property type="term" value="P:bacterial-type flagellum assembly"/>
    <property type="evidence" value="ECO:0007669"/>
    <property type="project" value="InterPro"/>
</dbReference>
<keyword evidence="7" id="KW-1005">Bacterial flagellum biogenesis</keyword>
<dbReference type="AlphaFoldDB" id="A0A3B0ZHR4"/>
<dbReference type="InterPro" id="IPR006136">
    <property type="entry name" value="FlhB"/>
</dbReference>
<dbReference type="GO" id="GO:0009306">
    <property type="term" value="P:protein secretion"/>
    <property type="evidence" value="ECO:0007669"/>
    <property type="project" value="InterPro"/>
</dbReference>
<keyword evidence="8" id="KW-0653">Protein transport</keyword>
<evidence type="ECO:0000256" key="3">
    <source>
        <dbReference type="ARBA" id="ARBA00021622"/>
    </source>
</evidence>
<accession>A0A3B0ZHR4</accession>
<dbReference type="SUPFAM" id="SSF160544">
    <property type="entry name" value="EscU C-terminal domain-like"/>
    <property type="match status" value="1"/>
</dbReference>
<keyword evidence="6 13" id="KW-0812">Transmembrane</keyword>
<evidence type="ECO:0000256" key="2">
    <source>
        <dbReference type="ARBA" id="ARBA00010690"/>
    </source>
</evidence>
<name>A0A3B0ZHR4_9ZZZZ</name>
<evidence type="ECO:0000256" key="6">
    <source>
        <dbReference type="ARBA" id="ARBA00022692"/>
    </source>
</evidence>
<feature type="transmembrane region" description="Helical" evidence="13">
    <location>
        <begin position="39"/>
        <end position="62"/>
    </location>
</feature>
<evidence type="ECO:0000256" key="12">
    <source>
        <dbReference type="SAM" id="MobiDB-lite"/>
    </source>
</evidence>
<dbReference type="PANTHER" id="PTHR30531">
    <property type="entry name" value="FLAGELLAR BIOSYNTHETIC PROTEIN FLHB"/>
    <property type="match status" value="1"/>
</dbReference>
<dbReference type="Pfam" id="PF01312">
    <property type="entry name" value="Bac_export_2"/>
    <property type="match status" value="1"/>
</dbReference>
<keyword evidence="14" id="KW-0282">Flagellum</keyword>
<evidence type="ECO:0000256" key="11">
    <source>
        <dbReference type="ARBA" id="ARBA00023225"/>
    </source>
</evidence>
<comment type="subcellular location">
    <subcellularLocation>
        <location evidence="1">Cell membrane</location>
        <topology evidence="1">Multi-pass membrane protein</topology>
    </subcellularLocation>
</comment>
<feature type="transmembrane region" description="Helical" evidence="13">
    <location>
        <begin position="82"/>
        <end position="112"/>
    </location>
</feature>
<keyword evidence="9 13" id="KW-1133">Transmembrane helix</keyword>
<protein>
    <recommendedName>
        <fullName evidence="3">Flagellar biosynthetic protein FlhB</fullName>
    </recommendedName>
</protein>
<dbReference type="GO" id="GO:0005886">
    <property type="term" value="C:plasma membrane"/>
    <property type="evidence" value="ECO:0007669"/>
    <property type="project" value="UniProtKB-SubCell"/>
</dbReference>
<feature type="compositionally biased region" description="Basic and acidic residues" evidence="12">
    <location>
        <begin position="9"/>
        <end position="29"/>
    </location>
</feature>
<keyword evidence="11" id="KW-1006">Bacterial flagellum protein export</keyword>
<evidence type="ECO:0000256" key="9">
    <source>
        <dbReference type="ARBA" id="ARBA00022989"/>
    </source>
</evidence>
<keyword evidence="10 13" id="KW-0472">Membrane</keyword>
<evidence type="ECO:0000256" key="1">
    <source>
        <dbReference type="ARBA" id="ARBA00004651"/>
    </source>
</evidence>
<dbReference type="PANTHER" id="PTHR30531:SF12">
    <property type="entry name" value="FLAGELLAR BIOSYNTHETIC PROTEIN FLHB"/>
    <property type="match status" value="1"/>
</dbReference>
<evidence type="ECO:0000313" key="14">
    <source>
        <dbReference type="EMBL" id="VAW86972.1"/>
    </source>
</evidence>
<keyword evidence="14" id="KW-0969">Cilium</keyword>
<proteinExistence type="inferred from homology"/>